<dbReference type="GO" id="GO:0003677">
    <property type="term" value="F:DNA binding"/>
    <property type="evidence" value="ECO:0007669"/>
    <property type="project" value="UniProtKB-UniRule"/>
</dbReference>
<evidence type="ECO:0000313" key="10">
    <source>
        <dbReference type="EMBL" id="KAF2150725.1"/>
    </source>
</evidence>
<keyword evidence="3 5" id="KW-0863">Zinc-finger</keyword>
<dbReference type="InterPro" id="IPR039971">
    <property type="entry name" value="CWC24-like"/>
</dbReference>
<dbReference type="SMART" id="SM00184">
    <property type="entry name" value="RING"/>
    <property type="match status" value="1"/>
</dbReference>
<feature type="region of interest" description="Disordered" evidence="7">
    <location>
        <begin position="295"/>
        <end position="320"/>
    </location>
</feature>
<keyword evidence="6" id="KW-0747">Spliceosome</keyword>
<proteinExistence type="inferred from homology"/>
<comment type="subcellular location">
    <subcellularLocation>
        <location evidence="6">Nucleus</location>
    </subcellularLocation>
</comment>
<evidence type="ECO:0000259" key="8">
    <source>
        <dbReference type="PROSITE" id="PS50089"/>
    </source>
</evidence>
<evidence type="ECO:0000313" key="11">
    <source>
        <dbReference type="Proteomes" id="UP000799439"/>
    </source>
</evidence>
<comment type="subunit">
    <text evidence="6">Associated with the spliceosome.</text>
</comment>
<dbReference type="CDD" id="cd16539">
    <property type="entry name" value="RING-HC_RNF113A_B"/>
    <property type="match status" value="1"/>
</dbReference>
<dbReference type="SUPFAM" id="SSF57850">
    <property type="entry name" value="RING/U-box"/>
    <property type="match status" value="1"/>
</dbReference>
<dbReference type="InterPro" id="IPR036855">
    <property type="entry name" value="Znf_CCCH_sf"/>
</dbReference>
<feature type="region of interest" description="Disordered" evidence="7">
    <location>
        <begin position="1"/>
        <end position="115"/>
    </location>
</feature>
<dbReference type="GO" id="GO:0008270">
    <property type="term" value="F:zinc ion binding"/>
    <property type="evidence" value="ECO:0007669"/>
    <property type="project" value="UniProtKB-KW"/>
</dbReference>
<name>A0A9P4IYC5_9PEZI</name>
<feature type="compositionally biased region" description="Basic residues" evidence="7">
    <location>
        <begin position="9"/>
        <end position="23"/>
    </location>
</feature>
<dbReference type="PANTHER" id="PTHR12930:SF0">
    <property type="entry name" value="RING FINGER PROTEIN 113B"/>
    <property type="match status" value="1"/>
</dbReference>
<feature type="zinc finger region" description="C3H1-type" evidence="5">
    <location>
        <begin position="153"/>
        <end position="181"/>
    </location>
</feature>
<dbReference type="PROSITE" id="PS50103">
    <property type="entry name" value="ZF_C3H1"/>
    <property type="match status" value="1"/>
</dbReference>
<dbReference type="InterPro" id="IPR001841">
    <property type="entry name" value="Znf_RING"/>
</dbReference>
<dbReference type="Pfam" id="PF00642">
    <property type="entry name" value="zf-CCCH"/>
    <property type="match status" value="1"/>
</dbReference>
<evidence type="ECO:0000256" key="1">
    <source>
        <dbReference type="ARBA" id="ARBA00009161"/>
    </source>
</evidence>
<dbReference type="Proteomes" id="UP000799439">
    <property type="component" value="Unassembled WGS sequence"/>
</dbReference>
<dbReference type="GO" id="GO:0005684">
    <property type="term" value="C:U2-type spliceosomal complex"/>
    <property type="evidence" value="ECO:0007669"/>
    <property type="project" value="TreeGrafter"/>
</dbReference>
<keyword evidence="6" id="KW-0539">Nucleus</keyword>
<gene>
    <name evidence="10" type="ORF">K461DRAFT_287456</name>
</gene>
<dbReference type="InterPro" id="IPR017907">
    <property type="entry name" value="Znf_RING_CS"/>
</dbReference>
<dbReference type="Gene3D" id="3.30.40.10">
    <property type="entry name" value="Zinc/RING finger domain, C3HC4 (zinc finger)"/>
    <property type="match status" value="1"/>
</dbReference>
<dbReference type="InterPro" id="IPR000571">
    <property type="entry name" value="Znf_CCCH"/>
</dbReference>
<evidence type="ECO:0000256" key="5">
    <source>
        <dbReference type="PROSITE-ProRule" id="PRU00723"/>
    </source>
</evidence>
<keyword evidence="4 5" id="KW-0862">Zinc</keyword>
<evidence type="ECO:0000256" key="2">
    <source>
        <dbReference type="ARBA" id="ARBA00022723"/>
    </source>
</evidence>
<keyword evidence="6" id="KW-0508">mRNA splicing</keyword>
<dbReference type="EMBL" id="ML996089">
    <property type="protein sequence ID" value="KAF2150725.1"/>
    <property type="molecule type" value="Genomic_DNA"/>
</dbReference>
<dbReference type="PROSITE" id="PS50089">
    <property type="entry name" value="ZF_RING_2"/>
    <property type="match status" value="1"/>
</dbReference>
<comment type="similarity">
    <text evidence="1 6">Belongs to the CWC24 family.</text>
</comment>
<dbReference type="Pfam" id="PF00097">
    <property type="entry name" value="zf-C3HC4"/>
    <property type="match status" value="1"/>
</dbReference>
<dbReference type="InterPro" id="IPR018957">
    <property type="entry name" value="Znf_C3HC4_RING-type"/>
</dbReference>
<comment type="function">
    <text evidence="6">Involved in pre-mRNA splicing.</text>
</comment>
<dbReference type="PROSITE" id="PS00518">
    <property type="entry name" value="ZF_RING_1"/>
    <property type="match status" value="1"/>
</dbReference>
<dbReference type="AlphaFoldDB" id="A0A9P4IYC5"/>
<feature type="domain" description="RING-type" evidence="8">
    <location>
        <begin position="234"/>
        <end position="273"/>
    </location>
</feature>
<dbReference type="PANTHER" id="PTHR12930">
    <property type="entry name" value="ZINC FINGER PROTEIN 183"/>
    <property type="match status" value="1"/>
</dbReference>
<feature type="compositionally biased region" description="Polar residues" evidence="7">
    <location>
        <begin position="54"/>
        <end position="73"/>
    </location>
</feature>
<evidence type="ECO:0000259" key="9">
    <source>
        <dbReference type="PROSITE" id="PS50103"/>
    </source>
</evidence>
<dbReference type="InterPro" id="IPR013083">
    <property type="entry name" value="Znf_RING/FYVE/PHD"/>
</dbReference>
<protein>
    <recommendedName>
        <fullName evidence="6">Pre-mRNA-splicing factor CWC24</fullName>
    </recommendedName>
</protein>
<organism evidence="10 11">
    <name type="scientific">Myriangium duriaei CBS 260.36</name>
    <dbReference type="NCBI Taxonomy" id="1168546"/>
    <lineage>
        <taxon>Eukaryota</taxon>
        <taxon>Fungi</taxon>
        <taxon>Dikarya</taxon>
        <taxon>Ascomycota</taxon>
        <taxon>Pezizomycotina</taxon>
        <taxon>Dothideomycetes</taxon>
        <taxon>Dothideomycetidae</taxon>
        <taxon>Myriangiales</taxon>
        <taxon>Myriangiaceae</taxon>
        <taxon>Myriangium</taxon>
    </lineage>
</organism>
<comment type="caution">
    <text evidence="10">The sequence shown here is derived from an EMBL/GenBank/DDBJ whole genome shotgun (WGS) entry which is preliminary data.</text>
</comment>
<feature type="domain" description="C3H1-type" evidence="9">
    <location>
        <begin position="153"/>
        <end position="181"/>
    </location>
</feature>
<evidence type="ECO:0000256" key="3">
    <source>
        <dbReference type="ARBA" id="ARBA00022771"/>
    </source>
</evidence>
<accession>A0A9P4IYC5</accession>
<evidence type="ECO:0000256" key="6">
    <source>
        <dbReference type="RuleBase" id="RU367110"/>
    </source>
</evidence>
<dbReference type="GO" id="GO:0034247">
    <property type="term" value="P:snoRNA splicing"/>
    <property type="evidence" value="ECO:0007669"/>
    <property type="project" value="TreeGrafter"/>
</dbReference>
<keyword evidence="6" id="KW-0238">DNA-binding</keyword>
<dbReference type="SMART" id="SM00356">
    <property type="entry name" value="ZnF_C3H1"/>
    <property type="match status" value="1"/>
</dbReference>
<reference evidence="10" key="1">
    <citation type="journal article" date="2020" name="Stud. Mycol.">
        <title>101 Dothideomycetes genomes: a test case for predicting lifestyles and emergence of pathogens.</title>
        <authorList>
            <person name="Haridas S."/>
            <person name="Albert R."/>
            <person name="Binder M."/>
            <person name="Bloem J."/>
            <person name="Labutti K."/>
            <person name="Salamov A."/>
            <person name="Andreopoulos B."/>
            <person name="Baker S."/>
            <person name="Barry K."/>
            <person name="Bills G."/>
            <person name="Bluhm B."/>
            <person name="Cannon C."/>
            <person name="Castanera R."/>
            <person name="Culley D."/>
            <person name="Daum C."/>
            <person name="Ezra D."/>
            <person name="Gonzalez J."/>
            <person name="Henrissat B."/>
            <person name="Kuo A."/>
            <person name="Liang C."/>
            <person name="Lipzen A."/>
            <person name="Lutzoni F."/>
            <person name="Magnuson J."/>
            <person name="Mondo S."/>
            <person name="Nolan M."/>
            <person name="Ohm R."/>
            <person name="Pangilinan J."/>
            <person name="Park H.-J."/>
            <person name="Ramirez L."/>
            <person name="Alfaro M."/>
            <person name="Sun H."/>
            <person name="Tritt A."/>
            <person name="Yoshinaga Y."/>
            <person name="Zwiers L.-H."/>
            <person name="Turgeon B."/>
            <person name="Goodwin S."/>
            <person name="Spatafora J."/>
            <person name="Crous P."/>
            <person name="Grigoriev I."/>
        </authorList>
    </citation>
    <scope>NUCLEOTIDE SEQUENCE</scope>
    <source>
        <strain evidence="10">CBS 260.36</strain>
    </source>
</reference>
<dbReference type="SUPFAM" id="SSF90229">
    <property type="entry name" value="CCCH zinc finger"/>
    <property type="match status" value="1"/>
</dbReference>
<keyword evidence="2 5" id="KW-0479">Metal-binding</keyword>
<dbReference type="OrthoDB" id="25761at2759"/>
<dbReference type="GO" id="GO:0006397">
    <property type="term" value="P:mRNA processing"/>
    <property type="evidence" value="ECO:0007669"/>
    <property type="project" value="UniProtKB-KW"/>
</dbReference>
<keyword evidence="6" id="KW-0507">mRNA processing</keyword>
<evidence type="ECO:0000256" key="7">
    <source>
        <dbReference type="SAM" id="MobiDB-lite"/>
    </source>
</evidence>
<evidence type="ECO:0000256" key="4">
    <source>
        <dbReference type="ARBA" id="ARBA00022833"/>
    </source>
</evidence>
<sequence length="320" mass="35170">MTDVAPVVFKKRAGKGAAARKRPATPPPDSGSSSEYSSEEENGVRVKRRKTAGLRSTASAVRGPQNFSKSTAFSGDRTAAINNLDDATKQSNWYEVDPSKRSQNEDETPNLGFSDAYKGTSTYQSFMQKNPNAQKSVGPVKGPSNIRTITVTDFAPDVCKDYKQTGFCGFGDSCKFLHAREDYKQGWQLDKEWESVTKGKKLAGTVTSSANKDAAKNAEEDDEESILDNIPFACIICREPYKSPVVTKCKHYFCEACALKRYKSKGGKSCAACGADTGGTFSVARNLRKLLEKKKERVKRQKEKAREEGLEVSSDEEDES</sequence>
<keyword evidence="11" id="KW-1185">Reference proteome</keyword>